<feature type="region of interest" description="Disordered" evidence="1">
    <location>
        <begin position="114"/>
        <end position="216"/>
    </location>
</feature>
<feature type="compositionally biased region" description="Basic residues" evidence="1">
    <location>
        <begin position="29"/>
        <end position="41"/>
    </location>
</feature>
<accession>A0AAV7THL1</accession>
<gene>
    <name evidence="2" type="ORF">NDU88_001342</name>
</gene>
<feature type="compositionally biased region" description="Basic residues" evidence="1">
    <location>
        <begin position="151"/>
        <end position="160"/>
    </location>
</feature>
<name>A0AAV7THL1_PLEWA</name>
<dbReference type="AlphaFoldDB" id="A0AAV7THL1"/>
<protein>
    <submittedName>
        <fullName evidence="2">Uncharacterized protein</fullName>
    </submittedName>
</protein>
<feature type="region of interest" description="Disordered" evidence="1">
    <location>
        <begin position="25"/>
        <end position="48"/>
    </location>
</feature>
<keyword evidence="3" id="KW-1185">Reference proteome</keyword>
<dbReference type="Proteomes" id="UP001066276">
    <property type="component" value="Chromosome 3_2"/>
</dbReference>
<sequence length="216" mass="23682">MLHQVPKGRRAPQRVEDQTTALKGISSHWSKHTSRQLHSSRGKCSTAATPTVVALDPQEVSRILPQPSASAKKVLRCLQQNDNGQQRFKTPSASYGPKKVPLCPTRPATIDFKASPRGAHLQAAERREAAARHKAQVQARAYSVTGAAARRDRRRPRKQRLLSPRSSGGAGGPLLNSRSSPWRSARAEPTRRQAAGFTDREKPGPARKSSVRGERL</sequence>
<organism evidence="2 3">
    <name type="scientific">Pleurodeles waltl</name>
    <name type="common">Iberian ribbed newt</name>
    <dbReference type="NCBI Taxonomy" id="8319"/>
    <lineage>
        <taxon>Eukaryota</taxon>
        <taxon>Metazoa</taxon>
        <taxon>Chordata</taxon>
        <taxon>Craniata</taxon>
        <taxon>Vertebrata</taxon>
        <taxon>Euteleostomi</taxon>
        <taxon>Amphibia</taxon>
        <taxon>Batrachia</taxon>
        <taxon>Caudata</taxon>
        <taxon>Salamandroidea</taxon>
        <taxon>Salamandridae</taxon>
        <taxon>Pleurodelinae</taxon>
        <taxon>Pleurodeles</taxon>
    </lineage>
</organism>
<comment type="caution">
    <text evidence="2">The sequence shown here is derived from an EMBL/GenBank/DDBJ whole genome shotgun (WGS) entry which is preliminary data.</text>
</comment>
<feature type="region of interest" description="Disordered" evidence="1">
    <location>
        <begin position="80"/>
        <end position="102"/>
    </location>
</feature>
<evidence type="ECO:0000313" key="2">
    <source>
        <dbReference type="EMBL" id="KAJ1176059.1"/>
    </source>
</evidence>
<evidence type="ECO:0000256" key="1">
    <source>
        <dbReference type="SAM" id="MobiDB-lite"/>
    </source>
</evidence>
<feature type="compositionally biased region" description="Polar residues" evidence="1">
    <location>
        <begin position="80"/>
        <end position="93"/>
    </location>
</feature>
<reference evidence="2" key="1">
    <citation type="journal article" date="2022" name="bioRxiv">
        <title>Sequencing and chromosome-scale assembly of the giantPleurodeles waltlgenome.</title>
        <authorList>
            <person name="Brown T."/>
            <person name="Elewa A."/>
            <person name="Iarovenko S."/>
            <person name="Subramanian E."/>
            <person name="Araus A.J."/>
            <person name="Petzold A."/>
            <person name="Susuki M."/>
            <person name="Suzuki K.-i.T."/>
            <person name="Hayashi T."/>
            <person name="Toyoda A."/>
            <person name="Oliveira C."/>
            <person name="Osipova E."/>
            <person name="Leigh N.D."/>
            <person name="Simon A."/>
            <person name="Yun M.H."/>
        </authorList>
    </citation>
    <scope>NUCLEOTIDE SEQUENCE</scope>
    <source>
        <strain evidence="2">20211129_DDA</strain>
        <tissue evidence="2">Liver</tissue>
    </source>
</reference>
<proteinExistence type="predicted"/>
<dbReference type="EMBL" id="JANPWB010000006">
    <property type="protein sequence ID" value="KAJ1176059.1"/>
    <property type="molecule type" value="Genomic_DNA"/>
</dbReference>
<evidence type="ECO:0000313" key="3">
    <source>
        <dbReference type="Proteomes" id="UP001066276"/>
    </source>
</evidence>